<dbReference type="Gene3D" id="2.80.10.50">
    <property type="match status" value="1"/>
</dbReference>
<dbReference type="Proteomes" id="UP000297245">
    <property type="component" value="Unassembled WGS sequence"/>
</dbReference>
<proteinExistence type="predicted"/>
<keyword evidence="4" id="KW-1185">Reference proteome</keyword>
<feature type="domain" description="Aldos-2-ulose dehydratase beta-propeller" evidence="2">
    <location>
        <begin position="115"/>
        <end position="304"/>
    </location>
</feature>
<evidence type="ECO:0000313" key="4">
    <source>
        <dbReference type="Proteomes" id="UP000297245"/>
    </source>
</evidence>
<gene>
    <name evidence="3" type="ORF">K435DRAFT_733201</name>
</gene>
<name>A0A4S8L6W3_DENBC</name>
<dbReference type="InterPro" id="IPR040887">
    <property type="entry name" value="AUDH_Cupin"/>
</dbReference>
<dbReference type="EMBL" id="ML179601">
    <property type="protein sequence ID" value="THU84404.1"/>
    <property type="molecule type" value="Genomic_DNA"/>
</dbReference>
<dbReference type="InterPro" id="IPR054583">
    <property type="entry name" value="Beta-prop_AUDH"/>
</dbReference>
<dbReference type="InterPro" id="IPR028994">
    <property type="entry name" value="Integrin_alpha_N"/>
</dbReference>
<evidence type="ECO:0000259" key="2">
    <source>
        <dbReference type="Pfam" id="PF22301"/>
    </source>
</evidence>
<dbReference type="Pfam" id="PF22301">
    <property type="entry name" value="AUDH_beta_propeller"/>
    <property type="match status" value="1"/>
</dbReference>
<dbReference type="AlphaFoldDB" id="A0A4S8L6W3"/>
<feature type="domain" description="Aldos-2-ulose dehydratase/isomerase (AUDH) Cupin" evidence="1">
    <location>
        <begin position="435"/>
        <end position="736"/>
    </location>
</feature>
<evidence type="ECO:0000259" key="1">
    <source>
        <dbReference type="Pfam" id="PF18637"/>
    </source>
</evidence>
<evidence type="ECO:0000313" key="3">
    <source>
        <dbReference type="EMBL" id="THU84404.1"/>
    </source>
</evidence>
<accession>A0A4S8L6W3</accession>
<sequence length="846" mass="92926">MPLFSKHSVDPQRPDGYWIETFPYTLDDKAVPHLIGYGLGTSNSTSKIQLYLNPSNPRSPALPVSDVGWQRQEIAELRFPVACSYADIAVSNPGFNDVILSDEYGPSMDDICPNGGRISWFKNTGTMDSNHWDRRYIGKSPGMHRLKVGHFTTIEKIQIIAVPIVIASSDLESPVPVIIYTSPDNPESYPVNDDTKGWKVDRPFSKEFRLVHEIYIYHPSSDVGANLDKILLAGREGINLIWYCPSRGQWQKQNIGQGLPKDPGGKNPYWGSGSVAVAKVRDDRAGYIACAEAFHGNHVSVYIKGSTAPADQLEDIKWTRYELENLGPLNSKYTGSIHQVVCADIDGDGVEEILVAMMGADPPTSEKTGVWCYKPVDLARGVFSRTKLSDDSAGRIGVGDFTGRGLIDFATISYSVPDYFESPNPAVNMYESNFKITAQKLNDEVLFMIPNPPALMSNAIDEAEFLDVSSRRLALVVAGPNGNYLVKRGSGVKVIFGQLSWQDNEDKTQTRTQATSPFRVVSNIINADSVQAGPAGAAFVILRESTTSGRPPYPDMNQLEANNIFPERFPEEVKNMRFDWVKVENRPWANGRFKDLEFYNLVGFQVRIGDDSLTNICHIQMWTAGVGVSAGFHNHTDAIFCEIHSCIVNGTGNGGMSWATVDDNKFNPADPDKSQYDSLVVPDMHEHGPLWRVREDGLPKLRNNGTVDYPWHAWLAGDVGGGQRQSFDVWLAFEFPSLIAKSLRADMLFPSPGIYTLLCKANATQGAASVQDSNSTDGTAIIGVEPNKEKADQQWKIAIIAGTNAVTALNVGSGSFASSSWPPVSDQQLVGSRSLAVLGVTSNWVL</sequence>
<organism evidence="3 4">
    <name type="scientific">Dendrothele bispora (strain CBS 962.96)</name>
    <dbReference type="NCBI Taxonomy" id="1314807"/>
    <lineage>
        <taxon>Eukaryota</taxon>
        <taxon>Fungi</taxon>
        <taxon>Dikarya</taxon>
        <taxon>Basidiomycota</taxon>
        <taxon>Agaricomycotina</taxon>
        <taxon>Agaricomycetes</taxon>
        <taxon>Agaricomycetidae</taxon>
        <taxon>Agaricales</taxon>
        <taxon>Agaricales incertae sedis</taxon>
        <taxon>Dendrothele</taxon>
    </lineage>
</organism>
<dbReference type="OrthoDB" id="5378718at2759"/>
<feature type="non-terminal residue" evidence="3">
    <location>
        <position position="846"/>
    </location>
</feature>
<dbReference type="SUPFAM" id="SSF69318">
    <property type="entry name" value="Integrin alpha N-terminal domain"/>
    <property type="match status" value="1"/>
</dbReference>
<protein>
    <submittedName>
        <fullName evidence="3">Uncharacterized protein</fullName>
    </submittedName>
</protein>
<reference evidence="3 4" key="1">
    <citation type="journal article" date="2019" name="Nat. Ecol. Evol.">
        <title>Megaphylogeny resolves global patterns of mushroom evolution.</title>
        <authorList>
            <person name="Varga T."/>
            <person name="Krizsan K."/>
            <person name="Foldi C."/>
            <person name="Dima B."/>
            <person name="Sanchez-Garcia M."/>
            <person name="Sanchez-Ramirez S."/>
            <person name="Szollosi G.J."/>
            <person name="Szarkandi J.G."/>
            <person name="Papp V."/>
            <person name="Albert L."/>
            <person name="Andreopoulos W."/>
            <person name="Angelini C."/>
            <person name="Antonin V."/>
            <person name="Barry K.W."/>
            <person name="Bougher N.L."/>
            <person name="Buchanan P."/>
            <person name="Buyck B."/>
            <person name="Bense V."/>
            <person name="Catcheside P."/>
            <person name="Chovatia M."/>
            <person name="Cooper J."/>
            <person name="Damon W."/>
            <person name="Desjardin D."/>
            <person name="Finy P."/>
            <person name="Geml J."/>
            <person name="Haridas S."/>
            <person name="Hughes K."/>
            <person name="Justo A."/>
            <person name="Karasinski D."/>
            <person name="Kautmanova I."/>
            <person name="Kiss B."/>
            <person name="Kocsube S."/>
            <person name="Kotiranta H."/>
            <person name="LaButti K.M."/>
            <person name="Lechner B.E."/>
            <person name="Liimatainen K."/>
            <person name="Lipzen A."/>
            <person name="Lukacs Z."/>
            <person name="Mihaltcheva S."/>
            <person name="Morgado L.N."/>
            <person name="Niskanen T."/>
            <person name="Noordeloos M.E."/>
            <person name="Ohm R.A."/>
            <person name="Ortiz-Santana B."/>
            <person name="Ovrebo C."/>
            <person name="Racz N."/>
            <person name="Riley R."/>
            <person name="Savchenko A."/>
            <person name="Shiryaev A."/>
            <person name="Soop K."/>
            <person name="Spirin V."/>
            <person name="Szebenyi C."/>
            <person name="Tomsovsky M."/>
            <person name="Tulloss R.E."/>
            <person name="Uehling J."/>
            <person name="Grigoriev I.V."/>
            <person name="Vagvolgyi C."/>
            <person name="Papp T."/>
            <person name="Martin F.M."/>
            <person name="Miettinen O."/>
            <person name="Hibbett D.S."/>
            <person name="Nagy L.G."/>
        </authorList>
    </citation>
    <scope>NUCLEOTIDE SEQUENCE [LARGE SCALE GENOMIC DNA]</scope>
    <source>
        <strain evidence="3 4">CBS 962.96</strain>
    </source>
</reference>
<dbReference type="Gene3D" id="2.60.120.990">
    <property type="match status" value="1"/>
</dbReference>
<dbReference type="Pfam" id="PF18637">
    <property type="entry name" value="AUDH_Cupin"/>
    <property type="match status" value="1"/>
</dbReference>